<dbReference type="PANTHER" id="PTHR43433:SF10">
    <property type="entry name" value="AB HYDROLASE-1 DOMAIN-CONTAINING PROTEIN"/>
    <property type="match status" value="1"/>
</dbReference>
<name>A0A8H6VCQ1_9PEZI</name>
<dbReference type="SUPFAM" id="SSF53474">
    <property type="entry name" value="alpha/beta-Hydrolases"/>
    <property type="match status" value="1"/>
</dbReference>
<organism evidence="2 3">
    <name type="scientific">Pseudocercospora fuligena</name>
    <dbReference type="NCBI Taxonomy" id="685502"/>
    <lineage>
        <taxon>Eukaryota</taxon>
        <taxon>Fungi</taxon>
        <taxon>Dikarya</taxon>
        <taxon>Ascomycota</taxon>
        <taxon>Pezizomycotina</taxon>
        <taxon>Dothideomycetes</taxon>
        <taxon>Dothideomycetidae</taxon>
        <taxon>Mycosphaerellales</taxon>
        <taxon>Mycosphaerellaceae</taxon>
        <taxon>Pseudocercospora</taxon>
    </lineage>
</organism>
<dbReference type="Pfam" id="PF00561">
    <property type="entry name" value="Abhydrolase_1"/>
    <property type="match status" value="1"/>
</dbReference>
<gene>
    <name evidence="2" type="ORF">HII31_11312</name>
</gene>
<proteinExistence type="predicted"/>
<dbReference type="InterPro" id="IPR050471">
    <property type="entry name" value="AB_hydrolase"/>
</dbReference>
<dbReference type="Proteomes" id="UP000660729">
    <property type="component" value="Unassembled WGS sequence"/>
</dbReference>
<protein>
    <recommendedName>
        <fullName evidence="1">AB hydrolase-1 domain-containing protein</fullName>
    </recommendedName>
</protein>
<dbReference type="PANTHER" id="PTHR43433">
    <property type="entry name" value="HYDROLASE, ALPHA/BETA FOLD FAMILY PROTEIN"/>
    <property type="match status" value="1"/>
</dbReference>
<evidence type="ECO:0000313" key="2">
    <source>
        <dbReference type="EMBL" id="KAF7187423.1"/>
    </source>
</evidence>
<sequence>MAAETRPNPAVDAAIKILAAQHLHQCLWLPRSETHERLRVTFSTTSNFQHGSLPVVLFCGPMFGTRYLVLPFDKLAKESGVRMICVDRPGFGGSTQVSLERRMDVWLEMVPALLQHLGIEHVSLVSHSAGTIYLLNTIYHHRQILDPKAPYAAMLGPWVSQRHSNVTMLSAAAKLPNSILSAWSPLVNFINNTITPMTSRSGGALSSVSGAFQSEAGGNLDESSAQEKYGVDAATAKELERFWSKWSSEEQAMVGGNDEARLLLGKGPVGVCEDYMEYVKSLVAAEEAQHSSTLKLQLCFAEDDMMIGKTGKDYFEQCWKQEAVHDTIRVESKEFEDTNHETVLVDIQKGAMKMVFAQIAARD</sequence>
<dbReference type="EMBL" id="JABCIY010000229">
    <property type="protein sequence ID" value="KAF7187423.1"/>
    <property type="molecule type" value="Genomic_DNA"/>
</dbReference>
<evidence type="ECO:0000259" key="1">
    <source>
        <dbReference type="Pfam" id="PF00561"/>
    </source>
</evidence>
<dbReference type="Gene3D" id="3.40.50.1820">
    <property type="entry name" value="alpha/beta hydrolase"/>
    <property type="match status" value="1"/>
</dbReference>
<feature type="domain" description="AB hydrolase-1" evidence="1">
    <location>
        <begin position="54"/>
        <end position="138"/>
    </location>
</feature>
<dbReference type="InterPro" id="IPR029058">
    <property type="entry name" value="AB_hydrolase_fold"/>
</dbReference>
<keyword evidence="3" id="KW-1185">Reference proteome</keyword>
<dbReference type="OrthoDB" id="294702at2759"/>
<dbReference type="InterPro" id="IPR000073">
    <property type="entry name" value="AB_hydrolase_1"/>
</dbReference>
<dbReference type="AlphaFoldDB" id="A0A8H6VCQ1"/>
<accession>A0A8H6VCQ1</accession>
<evidence type="ECO:0000313" key="3">
    <source>
        <dbReference type="Proteomes" id="UP000660729"/>
    </source>
</evidence>
<comment type="caution">
    <text evidence="2">The sequence shown here is derived from an EMBL/GenBank/DDBJ whole genome shotgun (WGS) entry which is preliminary data.</text>
</comment>
<reference evidence="2" key="1">
    <citation type="submission" date="2020-04" db="EMBL/GenBank/DDBJ databases">
        <title>Draft genome resource of the tomato pathogen Pseudocercospora fuligena.</title>
        <authorList>
            <person name="Zaccaron A."/>
        </authorList>
    </citation>
    <scope>NUCLEOTIDE SEQUENCE</scope>
    <source>
        <strain evidence="2">PF001</strain>
    </source>
</reference>